<evidence type="ECO:0000256" key="7">
    <source>
        <dbReference type="PROSITE-ProRule" id="PRU00023"/>
    </source>
</evidence>
<protein>
    <recommendedName>
        <fullName evidence="6">Protein fem-1 homolog B</fullName>
    </recommendedName>
</protein>
<dbReference type="Proteomes" id="UP000663828">
    <property type="component" value="Unassembled WGS sequence"/>
</dbReference>
<dbReference type="Pfam" id="PF12796">
    <property type="entry name" value="Ank_2"/>
    <property type="match status" value="1"/>
</dbReference>
<comment type="similarity">
    <text evidence="5">Belongs to the fem-1 family.</text>
</comment>
<evidence type="ECO:0000256" key="6">
    <source>
        <dbReference type="ARBA" id="ARBA00072197"/>
    </source>
</evidence>
<accession>A0A815NR39</accession>
<feature type="repeat" description="ANK" evidence="7">
    <location>
        <begin position="170"/>
        <end position="202"/>
    </location>
</feature>
<keyword evidence="4 7" id="KW-0040">ANK repeat</keyword>
<dbReference type="InterPro" id="IPR002110">
    <property type="entry name" value="Ankyrin_rpt"/>
</dbReference>
<dbReference type="EMBL" id="CAJNOR010012829">
    <property type="protein sequence ID" value="CAF1669975.1"/>
    <property type="molecule type" value="Genomic_DNA"/>
</dbReference>
<name>A0A815NR39_ADIRI</name>
<evidence type="ECO:0000313" key="10">
    <source>
        <dbReference type="Proteomes" id="UP000663828"/>
    </source>
</evidence>
<evidence type="ECO:0000256" key="3">
    <source>
        <dbReference type="ARBA" id="ARBA00022786"/>
    </source>
</evidence>
<evidence type="ECO:0000256" key="2">
    <source>
        <dbReference type="ARBA" id="ARBA00022737"/>
    </source>
</evidence>
<keyword evidence="10" id="KW-1185">Reference proteome</keyword>
<comment type="caution">
    <text evidence="8">The sequence shown here is derived from an EMBL/GenBank/DDBJ whole genome shotgun (WGS) entry which is preliminary data.</text>
</comment>
<dbReference type="AlphaFoldDB" id="A0A815NR39"/>
<reference evidence="8" key="1">
    <citation type="submission" date="2021-02" db="EMBL/GenBank/DDBJ databases">
        <authorList>
            <person name="Nowell W R."/>
        </authorList>
    </citation>
    <scope>NUCLEOTIDE SEQUENCE</scope>
</reference>
<gene>
    <name evidence="8" type="ORF">EDS130_LOCUS38655</name>
    <name evidence="9" type="ORF">XAT740_LOCUS58489</name>
</gene>
<sequence length="458" mass="54039">MNSTEEMSINEQDLNNLCIFVEQNFFDEFQNYFEKLINSTEYLTTLIEHGNYKFNLLMLECFHGNEQIVKYLLQFPSANEQIVQRGNLIFNRGRQIQDGNVLYCSCFQGHFHLAKYLIEFNKNLLDENTFDHQSYPLLLKATIENRLDIVRFLLENHYSHVNETRSSNDEQRTALMCAAYYNHSTIAEYLINHGADVHYINPRMLLSKTSLICAVINEATEVFRLLWKANAGPKSKDNDLLKLIVHQHAYDIMIFLFEESFYSPDDLENCIVSRISDLSSNFQRIQKLLPFSEISLKQRQVIGLKKVIENDHERILIECLLIQERLYLPNRRTIFKDALEEYTKRLISAGKFEQTFDVCLYFIEINQGESSLFLFIWILCRMISSQQKISIERFLQAASFALQPFYNQSRETDVKNALFFVIIANRILEQKDLNLKQRKLIYRWIIDLCRLQSTCNYG</sequence>
<evidence type="ECO:0000256" key="5">
    <source>
        <dbReference type="ARBA" id="ARBA00038500"/>
    </source>
</evidence>
<dbReference type="Gene3D" id="1.25.40.20">
    <property type="entry name" value="Ankyrin repeat-containing domain"/>
    <property type="match status" value="2"/>
</dbReference>
<evidence type="ECO:0000313" key="11">
    <source>
        <dbReference type="Proteomes" id="UP000663852"/>
    </source>
</evidence>
<dbReference type="OrthoDB" id="4429489at2759"/>
<evidence type="ECO:0000313" key="9">
    <source>
        <dbReference type="EMBL" id="CAF1669975.1"/>
    </source>
</evidence>
<dbReference type="InterPro" id="IPR036770">
    <property type="entry name" value="Ankyrin_rpt-contain_sf"/>
</dbReference>
<dbReference type="PANTHER" id="PTHR24173:SF78">
    <property type="entry name" value="PROTEIN FEM-1 HOMOLOG B"/>
    <property type="match status" value="1"/>
</dbReference>
<dbReference type="Proteomes" id="UP000663852">
    <property type="component" value="Unassembled WGS sequence"/>
</dbReference>
<evidence type="ECO:0000256" key="4">
    <source>
        <dbReference type="ARBA" id="ARBA00023043"/>
    </source>
</evidence>
<dbReference type="SUPFAM" id="SSF48403">
    <property type="entry name" value="Ankyrin repeat"/>
    <property type="match status" value="1"/>
</dbReference>
<dbReference type="PROSITE" id="PS50297">
    <property type="entry name" value="ANK_REP_REGION"/>
    <property type="match status" value="1"/>
</dbReference>
<evidence type="ECO:0000313" key="8">
    <source>
        <dbReference type="EMBL" id="CAF1437906.1"/>
    </source>
</evidence>
<comment type="pathway">
    <text evidence="1">Protein modification; protein ubiquitination.</text>
</comment>
<dbReference type="EMBL" id="CAJNOJ010000409">
    <property type="protein sequence ID" value="CAF1437906.1"/>
    <property type="molecule type" value="Genomic_DNA"/>
</dbReference>
<dbReference type="GO" id="GO:0005737">
    <property type="term" value="C:cytoplasm"/>
    <property type="evidence" value="ECO:0007669"/>
    <property type="project" value="UniProtKB-SubCell"/>
</dbReference>
<dbReference type="PROSITE" id="PS50088">
    <property type="entry name" value="ANK_REPEAT"/>
    <property type="match status" value="1"/>
</dbReference>
<proteinExistence type="inferred from homology"/>
<dbReference type="SMART" id="SM00248">
    <property type="entry name" value="ANK"/>
    <property type="match status" value="4"/>
</dbReference>
<dbReference type="PANTHER" id="PTHR24173">
    <property type="entry name" value="ANKYRIN REPEAT CONTAINING"/>
    <property type="match status" value="1"/>
</dbReference>
<keyword evidence="3" id="KW-0833">Ubl conjugation pathway</keyword>
<evidence type="ECO:0000256" key="1">
    <source>
        <dbReference type="ARBA" id="ARBA00004906"/>
    </source>
</evidence>
<keyword evidence="2" id="KW-0677">Repeat</keyword>
<organism evidence="8 11">
    <name type="scientific">Adineta ricciae</name>
    <name type="common">Rotifer</name>
    <dbReference type="NCBI Taxonomy" id="249248"/>
    <lineage>
        <taxon>Eukaryota</taxon>
        <taxon>Metazoa</taxon>
        <taxon>Spiralia</taxon>
        <taxon>Gnathifera</taxon>
        <taxon>Rotifera</taxon>
        <taxon>Eurotatoria</taxon>
        <taxon>Bdelloidea</taxon>
        <taxon>Adinetida</taxon>
        <taxon>Adinetidae</taxon>
        <taxon>Adineta</taxon>
    </lineage>
</organism>